<dbReference type="AlphaFoldDB" id="A0A0A1DMF4"/>
<dbReference type="EMBL" id="CP009896">
    <property type="protein sequence ID" value="AIY18576.1"/>
    <property type="molecule type" value="Genomic_DNA"/>
</dbReference>
<evidence type="ECO:0000313" key="1">
    <source>
        <dbReference type="EMBL" id="AIY18576.1"/>
    </source>
</evidence>
<protein>
    <submittedName>
        <fullName evidence="1">Uncharacterized protein</fullName>
    </submittedName>
</protein>
<dbReference type="RefSeq" id="WP_038680942.1">
    <property type="nucleotide sequence ID" value="NZ_BJMC01000010.1"/>
</dbReference>
<sequence>MTARLDVPFAVVQQARQRWDVAGDELDGAWRRLATTSTAELDTDVVAAVEGFREPWADELKAAAEQASGYAAEIVYFRGLVVVADQEQAERLRSLLPWAQHDAAVTGG</sequence>
<proteinExistence type="predicted"/>
<reference evidence="1 2" key="1">
    <citation type="journal article" date="2015" name="Genome Announc.">
        <title>Complete Genome Sequence of Steroid-Transforming Nocardioides simplex VKM Ac-2033D.</title>
        <authorList>
            <person name="Shtratnikova V.Y."/>
            <person name="Schelkunov M.I."/>
            <person name="Pekov Y.A."/>
            <person name="Fokina V.V."/>
            <person name="Logacheva M.D."/>
            <person name="Sokolov S.L."/>
            <person name="Bragin E.Y."/>
            <person name="Ashapkin V.V."/>
            <person name="Donova M.V."/>
        </authorList>
    </citation>
    <scope>NUCLEOTIDE SEQUENCE [LARGE SCALE GENOMIC DNA]</scope>
    <source>
        <strain evidence="1 2">VKM Ac-2033D</strain>
    </source>
</reference>
<dbReference type="Proteomes" id="UP000030300">
    <property type="component" value="Chromosome"/>
</dbReference>
<organism evidence="1 2">
    <name type="scientific">Nocardioides simplex</name>
    <name type="common">Arthrobacter simplex</name>
    <dbReference type="NCBI Taxonomy" id="2045"/>
    <lineage>
        <taxon>Bacteria</taxon>
        <taxon>Bacillati</taxon>
        <taxon>Actinomycetota</taxon>
        <taxon>Actinomycetes</taxon>
        <taxon>Propionibacteriales</taxon>
        <taxon>Nocardioidaceae</taxon>
        <taxon>Pimelobacter</taxon>
    </lineage>
</organism>
<dbReference type="OrthoDB" id="3787251at2"/>
<dbReference type="GeneID" id="96612757"/>
<dbReference type="STRING" id="2045.KR76_20705"/>
<gene>
    <name evidence="1" type="ORF">KR76_20705</name>
</gene>
<name>A0A0A1DMF4_NOCSI</name>
<dbReference type="HOGENOM" id="CLU_2194200_0_0_11"/>
<dbReference type="eggNOG" id="ENOG5030XX4">
    <property type="taxonomic scope" value="Bacteria"/>
</dbReference>
<evidence type="ECO:0000313" key="2">
    <source>
        <dbReference type="Proteomes" id="UP000030300"/>
    </source>
</evidence>
<keyword evidence="2" id="KW-1185">Reference proteome</keyword>
<dbReference type="KEGG" id="psim:KR76_20705"/>
<accession>A0A0A1DMF4</accession>